<feature type="transmembrane region" description="Helical" evidence="1">
    <location>
        <begin position="264"/>
        <end position="281"/>
    </location>
</feature>
<feature type="transmembrane region" description="Helical" evidence="1">
    <location>
        <begin position="293"/>
        <end position="313"/>
    </location>
</feature>
<comment type="caution">
    <text evidence="2">The sequence shown here is derived from an EMBL/GenBank/DDBJ whole genome shotgun (WGS) entry which is preliminary data.</text>
</comment>
<feature type="transmembrane region" description="Helical" evidence="1">
    <location>
        <begin position="203"/>
        <end position="226"/>
    </location>
</feature>
<accession>A0A830GL77</accession>
<protein>
    <submittedName>
        <fullName evidence="2">Uncharacterized protein</fullName>
    </submittedName>
</protein>
<evidence type="ECO:0000313" key="2">
    <source>
        <dbReference type="EMBL" id="GGN91372.1"/>
    </source>
</evidence>
<feature type="transmembrane region" description="Helical" evidence="1">
    <location>
        <begin position="174"/>
        <end position="197"/>
    </location>
</feature>
<sequence length="315" mass="33284">MVLDRTPPLRESVADLVRRAFVVELGNMVALFVGVYAATIALDNALDPYFLDSDISLLLVRSVLVLVGMGVLTTSYASWRGYSLPVSIPNRTDGWLIGAAVAGTAILAVLPFGLFALRMGVGVSHVTSTVADLGGVFLNRTLIRIALFVSGMVILYHGLVQGALQRVFSDERDLAVVVTTLLSGYLVTPTILTYGTFANGPWLFLWGTRAVVAVLFVLALAVAVYADERSDDDRVRALALLPVLVTLALAALVLTLAAETPRGALVVMIRVAVVGVAAYVYDRTASLLSPTLVYATFAVVSAVLYAAAVDAVLGA</sequence>
<feature type="transmembrane region" description="Helical" evidence="1">
    <location>
        <begin position="238"/>
        <end position="258"/>
    </location>
</feature>
<feature type="transmembrane region" description="Helical" evidence="1">
    <location>
        <begin position="94"/>
        <end position="121"/>
    </location>
</feature>
<keyword evidence="3" id="KW-1185">Reference proteome</keyword>
<gene>
    <name evidence="2" type="ORF">GCM10009030_14240</name>
</gene>
<dbReference type="AlphaFoldDB" id="A0A830GL77"/>
<reference evidence="2" key="1">
    <citation type="journal article" date="2014" name="Int. J. Syst. Evol. Microbiol.">
        <title>Complete genome sequence of Corynebacterium casei LMG S-19264T (=DSM 44701T), isolated from a smear-ripened cheese.</title>
        <authorList>
            <consortium name="US DOE Joint Genome Institute (JGI-PGF)"/>
            <person name="Walter F."/>
            <person name="Albersmeier A."/>
            <person name="Kalinowski J."/>
            <person name="Ruckert C."/>
        </authorList>
    </citation>
    <scope>NUCLEOTIDE SEQUENCE</scope>
    <source>
        <strain evidence="2">JCM 17820</strain>
    </source>
</reference>
<keyword evidence="1" id="KW-0812">Transmembrane</keyword>
<keyword evidence="1" id="KW-0472">Membrane</keyword>
<feature type="transmembrane region" description="Helical" evidence="1">
    <location>
        <begin position="21"/>
        <end position="42"/>
    </location>
</feature>
<feature type="transmembrane region" description="Helical" evidence="1">
    <location>
        <begin position="141"/>
        <end position="162"/>
    </location>
</feature>
<dbReference type="EMBL" id="BMOU01000002">
    <property type="protein sequence ID" value="GGN91372.1"/>
    <property type="molecule type" value="Genomic_DNA"/>
</dbReference>
<proteinExistence type="predicted"/>
<name>A0A830GL77_9EURY</name>
<evidence type="ECO:0000313" key="3">
    <source>
        <dbReference type="Proteomes" id="UP000605784"/>
    </source>
</evidence>
<evidence type="ECO:0000256" key="1">
    <source>
        <dbReference type="SAM" id="Phobius"/>
    </source>
</evidence>
<feature type="transmembrane region" description="Helical" evidence="1">
    <location>
        <begin position="62"/>
        <end position="82"/>
    </location>
</feature>
<reference evidence="2" key="2">
    <citation type="submission" date="2020-09" db="EMBL/GenBank/DDBJ databases">
        <authorList>
            <person name="Sun Q."/>
            <person name="Ohkuma M."/>
        </authorList>
    </citation>
    <scope>NUCLEOTIDE SEQUENCE</scope>
    <source>
        <strain evidence="2">JCM 17820</strain>
    </source>
</reference>
<organism evidence="2 3">
    <name type="scientific">Haloarcula pellucida</name>
    <dbReference type="NCBI Taxonomy" id="1427151"/>
    <lineage>
        <taxon>Archaea</taxon>
        <taxon>Methanobacteriati</taxon>
        <taxon>Methanobacteriota</taxon>
        <taxon>Stenosarchaea group</taxon>
        <taxon>Halobacteria</taxon>
        <taxon>Halobacteriales</taxon>
        <taxon>Haloarculaceae</taxon>
        <taxon>Haloarcula</taxon>
    </lineage>
</organism>
<dbReference type="Proteomes" id="UP000605784">
    <property type="component" value="Unassembled WGS sequence"/>
</dbReference>
<dbReference type="RefSeq" id="WP_188995916.1">
    <property type="nucleotide sequence ID" value="NZ_BMOU01000002.1"/>
</dbReference>
<keyword evidence="1" id="KW-1133">Transmembrane helix</keyword>